<dbReference type="InterPro" id="IPR018060">
    <property type="entry name" value="HTH_AraC"/>
</dbReference>
<keyword evidence="3" id="KW-0804">Transcription</keyword>
<evidence type="ECO:0000256" key="2">
    <source>
        <dbReference type="ARBA" id="ARBA00023125"/>
    </source>
</evidence>
<dbReference type="GO" id="GO:0003700">
    <property type="term" value="F:DNA-binding transcription factor activity"/>
    <property type="evidence" value="ECO:0007669"/>
    <property type="project" value="InterPro"/>
</dbReference>
<evidence type="ECO:0000313" key="7">
    <source>
        <dbReference type="Proteomes" id="UP000464751"/>
    </source>
</evidence>
<dbReference type="PROSITE" id="PS00041">
    <property type="entry name" value="HTH_ARAC_FAMILY_1"/>
    <property type="match status" value="1"/>
</dbReference>
<evidence type="ECO:0000256" key="1">
    <source>
        <dbReference type="ARBA" id="ARBA00023015"/>
    </source>
</evidence>
<accession>A0A6P1YKS4</accession>
<dbReference type="SMART" id="SM00342">
    <property type="entry name" value="HTH_ARAC"/>
    <property type="match status" value="1"/>
</dbReference>
<keyword evidence="2" id="KW-0238">DNA-binding</keyword>
<keyword evidence="1" id="KW-0805">Transcription regulation</keyword>
<dbReference type="KEGG" id="apra:G3A50_08375"/>
<evidence type="ECO:0000256" key="4">
    <source>
        <dbReference type="SAM" id="MobiDB-lite"/>
    </source>
</evidence>
<dbReference type="Proteomes" id="UP000464751">
    <property type="component" value="Chromosome"/>
</dbReference>
<dbReference type="Gene3D" id="1.10.10.60">
    <property type="entry name" value="Homeodomain-like"/>
    <property type="match status" value="1"/>
</dbReference>
<dbReference type="PROSITE" id="PS01124">
    <property type="entry name" value="HTH_ARAC_FAMILY_2"/>
    <property type="match status" value="1"/>
</dbReference>
<protein>
    <submittedName>
        <fullName evidence="6">Helix-turn-helix domain-containing protein</fullName>
    </submittedName>
</protein>
<sequence length="345" mass="37338">MISGSRLASSIPVKGPAGARAPVDAGELSSGELSSTVIEDAAIQAALQPDFSMQCYQLSPGRQVARMDRLGLGRQQIVCERQDAAVQKLGATPANLCTISHCTPDPAFRFSDRGASGTDTLFFMPENTEFDLYVPTGARTFYISFDQDAFLRGARALDPPGWERPPRRLTPFCLCEPTVLRQAVDLWLETAHASAARGEALDTDVMRGIVLQSVLGIVTAATAHDGPQPRPPSRARALRICQMSRDFVDARIDAGALPTVVDICASIGVSERALQYAFREYVGMSPVAYLRLCRLNRVRAALLAASPEETTVTQVAMQFGFLHLGRFAGDYKRLFEQAPSATLAS</sequence>
<proteinExistence type="predicted"/>
<dbReference type="RefSeq" id="WP_163074810.1">
    <property type="nucleotide sequence ID" value="NZ_CP048630.1"/>
</dbReference>
<feature type="region of interest" description="Disordered" evidence="4">
    <location>
        <begin position="1"/>
        <end position="26"/>
    </location>
</feature>
<dbReference type="PANTHER" id="PTHR46796:SF12">
    <property type="entry name" value="HTH-TYPE DNA-BINDING TRANSCRIPTIONAL ACTIVATOR EUTR"/>
    <property type="match status" value="1"/>
</dbReference>
<dbReference type="PANTHER" id="PTHR46796">
    <property type="entry name" value="HTH-TYPE TRANSCRIPTIONAL ACTIVATOR RHAS-RELATED"/>
    <property type="match status" value="1"/>
</dbReference>
<gene>
    <name evidence="6" type="ORF">G3A50_08375</name>
</gene>
<dbReference type="GO" id="GO:0043565">
    <property type="term" value="F:sequence-specific DNA binding"/>
    <property type="evidence" value="ECO:0007669"/>
    <property type="project" value="InterPro"/>
</dbReference>
<dbReference type="EMBL" id="CP048630">
    <property type="protein sequence ID" value="QIB33715.1"/>
    <property type="molecule type" value="Genomic_DNA"/>
</dbReference>
<dbReference type="Pfam" id="PF12833">
    <property type="entry name" value="HTH_18"/>
    <property type="match status" value="1"/>
</dbReference>
<evidence type="ECO:0000256" key="3">
    <source>
        <dbReference type="ARBA" id="ARBA00023163"/>
    </source>
</evidence>
<dbReference type="AlphaFoldDB" id="A0A6P1YKS4"/>
<organism evidence="6 7">
    <name type="scientific">Ancylobacter pratisalsi</name>
    <dbReference type="NCBI Taxonomy" id="1745854"/>
    <lineage>
        <taxon>Bacteria</taxon>
        <taxon>Pseudomonadati</taxon>
        <taxon>Pseudomonadota</taxon>
        <taxon>Alphaproteobacteria</taxon>
        <taxon>Hyphomicrobiales</taxon>
        <taxon>Xanthobacteraceae</taxon>
        <taxon>Ancylobacter</taxon>
    </lineage>
</organism>
<evidence type="ECO:0000313" key="6">
    <source>
        <dbReference type="EMBL" id="QIB33715.1"/>
    </source>
</evidence>
<reference evidence="6 7" key="1">
    <citation type="submission" date="2020-02" db="EMBL/GenBank/DDBJ databases">
        <authorList>
            <person name="Li G."/>
        </authorList>
    </citation>
    <scope>NUCLEOTIDE SEQUENCE [LARGE SCALE GENOMIC DNA]</scope>
    <source>
        <strain evidence="6 7">DSM 102029</strain>
    </source>
</reference>
<dbReference type="InterPro" id="IPR018062">
    <property type="entry name" value="HTH_AraC-typ_CS"/>
</dbReference>
<name>A0A6P1YKS4_9HYPH</name>
<evidence type="ECO:0000259" key="5">
    <source>
        <dbReference type="PROSITE" id="PS01124"/>
    </source>
</evidence>
<keyword evidence="7" id="KW-1185">Reference proteome</keyword>
<dbReference type="InterPro" id="IPR050204">
    <property type="entry name" value="AraC_XylS_family_regulators"/>
</dbReference>
<feature type="domain" description="HTH araC/xylS-type" evidence="5">
    <location>
        <begin position="242"/>
        <end position="345"/>
    </location>
</feature>